<dbReference type="Proteomes" id="UP001221757">
    <property type="component" value="Unassembled WGS sequence"/>
</dbReference>
<evidence type="ECO:0000313" key="2">
    <source>
        <dbReference type="EMBL" id="KAJ7665808.1"/>
    </source>
</evidence>
<gene>
    <name evidence="2" type="ORF">B0H17DRAFT_284230</name>
</gene>
<feature type="transmembrane region" description="Helical" evidence="1">
    <location>
        <begin position="93"/>
        <end position="118"/>
    </location>
</feature>
<keyword evidence="3" id="KW-1185">Reference proteome</keyword>
<feature type="transmembrane region" description="Helical" evidence="1">
    <location>
        <begin position="23"/>
        <end position="40"/>
    </location>
</feature>
<organism evidence="2 3">
    <name type="scientific">Mycena rosella</name>
    <name type="common">Pink bonnet</name>
    <name type="synonym">Agaricus rosellus</name>
    <dbReference type="NCBI Taxonomy" id="1033263"/>
    <lineage>
        <taxon>Eukaryota</taxon>
        <taxon>Fungi</taxon>
        <taxon>Dikarya</taxon>
        <taxon>Basidiomycota</taxon>
        <taxon>Agaricomycotina</taxon>
        <taxon>Agaricomycetes</taxon>
        <taxon>Agaricomycetidae</taxon>
        <taxon>Agaricales</taxon>
        <taxon>Marasmiineae</taxon>
        <taxon>Mycenaceae</taxon>
        <taxon>Mycena</taxon>
    </lineage>
</organism>
<keyword evidence="1" id="KW-0812">Transmembrane</keyword>
<proteinExistence type="predicted"/>
<keyword evidence="1" id="KW-0472">Membrane</keyword>
<dbReference type="EMBL" id="JARKIE010000212">
    <property type="protein sequence ID" value="KAJ7665808.1"/>
    <property type="molecule type" value="Genomic_DNA"/>
</dbReference>
<protein>
    <submittedName>
        <fullName evidence="2">Uncharacterized protein</fullName>
    </submittedName>
</protein>
<reference evidence="2" key="1">
    <citation type="submission" date="2023-03" db="EMBL/GenBank/DDBJ databases">
        <title>Massive genome expansion in bonnet fungi (Mycena s.s.) driven by repeated elements and novel gene families across ecological guilds.</title>
        <authorList>
            <consortium name="Lawrence Berkeley National Laboratory"/>
            <person name="Harder C.B."/>
            <person name="Miyauchi S."/>
            <person name="Viragh M."/>
            <person name="Kuo A."/>
            <person name="Thoen E."/>
            <person name="Andreopoulos B."/>
            <person name="Lu D."/>
            <person name="Skrede I."/>
            <person name="Drula E."/>
            <person name="Henrissat B."/>
            <person name="Morin E."/>
            <person name="Kohler A."/>
            <person name="Barry K."/>
            <person name="LaButti K."/>
            <person name="Morin E."/>
            <person name="Salamov A."/>
            <person name="Lipzen A."/>
            <person name="Mereny Z."/>
            <person name="Hegedus B."/>
            <person name="Baldrian P."/>
            <person name="Stursova M."/>
            <person name="Weitz H."/>
            <person name="Taylor A."/>
            <person name="Grigoriev I.V."/>
            <person name="Nagy L.G."/>
            <person name="Martin F."/>
            <person name="Kauserud H."/>
        </authorList>
    </citation>
    <scope>NUCLEOTIDE SEQUENCE</scope>
    <source>
        <strain evidence="2">CBHHK067</strain>
    </source>
</reference>
<name>A0AAD7CWR2_MYCRO</name>
<comment type="caution">
    <text evidence="2">The sequence shown here is derived from an EMBL/GenBank/DDBJ whole genome shotgun (WGS) entry which is preliminary data.</text>
</comment>
<evidence type="ECO:0000313" key="3">
    <source>
        <dbReference type="Proteomes" id="UP001221757"/>
    </source>
</evidence>
<evidence type="ECO:0000256" key="1">
    <source>
        <dbReference type="SAM" id="Phobius"/>
    </source>
</evidence>
<keyword evidence="1" id="KW-1133">Transmembrane helix</keyword>
<sequence length="198" mass="21959">MTPACPLGADTSPFASFFTPTPGIFALFTVLLVGVVYFLLHLARHGTRFISEELEEIKTVYHDAFARGILDFQLDSDRALDKKFHAVEDEASALYITFLAASPLLLPLMQLVSLIAIAQCAYNLRSLKKKIQVRSQSSSRSQEYRCLHTHWVPWACRHSLCRPPSAEVSGPGGRRSMPTFVDVCLYLLPSAAIPGNSF</sequence>
<dbReference type="AlphaFoldDB" id="A0AAD7CWR2"/>
<accession>A0AAD7CWR2</accession>